<dbReference type="AlphaFoldDB" id="A0A4V1J1P4"/>
<organism evidence="7 8">
    <name type="scientific">Syncephalis pseudoplumigaleata</name>
    <dbReference type="NCBI Taxonomy" id="1712513"/>
    <lineage>
        <taxon>Eukaryota</taxon>
        <taxon>Fungi</taxon>
        <taxon>Fungi incertae sedis</taxon>
        <taxon>Zoopagomycota</taxon>
        <taxon>Zoopagomycotina</taxon>
        <taxon>Zoopagomycetes</taxon>
        <taxon>Zoopagales</taxon>
        <taxon>Piptocephalidaceae</taxon>
        <taxon>Syncephalis</taxon>
    </lineage>
</organism>
<keyword evidence="8" id="KW-1185">Reference proteome</keyword>
<protein>
    <submittedName>
        <fullName evidence="7">Surface antigen-domain-containing protein</fullName>
    </submittedName>
</protein>
<dbReference type="GO" id="GO:0045040">
    <property type="term" value="P:protein insertion into mitochondrial outer membrane"/>
    <property type="evidence" value="ECO:0007669"/>
    <property type="project" value="TreeGrafter"/>
</dbReference>
<feature type="domain" description="Bacterial surface antigen (D15)" evidence="6">
    <location>
        <begin position="105"/>
        <end position="359"/>
    </location>
</feature>
<evidence type="ECO:0000313" key="8">
    <source>
        <dbReference type="Proteomes" id="UP000278143"/>
    </source>
</evidence>
<gene>
    <name evidence="7" type="ORF">SYNPS1DRAFT_15182</name>
</gene>
<evidence type="ECO:0000256" key="2">
    <source>
        <dbReference type="ARBA" id="ARBA00010913"/>
    </source>
</evidence>
<evidence type="ECO:0000256" key="1">
    <source>
        <dbReference type="ARBA" id="ARBA00004374"/>
    </source>
</evidence>
<dbReference type="PANTHER" id="PTHR12815:SF18">
    <property type="entry name" value="SORTING AND ASSEMBLY MACHINERY COMPONENT 50 HOMOLOG"/>
    <property type="match status" value="1"/>
</dbReference>
<dbReference type="Pfam" id="PF01103">
    <property type="entry name" value="Omp85"/>
    <property type="match status" value="1"/>
</dbReference>
<dbReference type="EMBL" id="KZ989623">
    <property type="protein sequence ID" value="RKP25769.1"/>
    <property type="molecule type" value="Genomic_DNA"/>
</dbReference>
<proteinExistence type="inferred from homology"/>
<evidence type="ECO:0000256" key="3">
    <source>
        <dbReference type="ARBA" id="ARBA00022452"/>
    </source>
</evidence>
<accession>A0A4V1J1P4</accession>
<evidence type="ECO:0000313" key="7">
    <source>
        <dbReference type="EMBL" id="RKP25769.1"/>
    </source>
</evidence>
<dbReference type="OrthoDB" id="1724197at2759"/>
<name>A0A4V1J1P4_9FUNG</name>
<sequence>MNAVLFRGVRHTRRSFLDRLATPILEAATFGEAIERTQTVVSRLGRLGICAGVAGELDRARGPLAKEKGIDALLTIRERNRLTIMTGTQIGDEEGSVNGSVTFRNAFGGAECFEANASMGTRTPSAFQASFTTPLASNPDHMASVHAYQTLRSKMMQASHNEMTRGATLRYEASGHCAVHWRRLGQHGIYYDIAWRNIYQLTDKASLAIRNDAGHTLRSALGHVLIRDRRNSSELPTDGYLLRVQNEVAGPGGDVHYAKCEVEGQWLQSLGRGFHASLTTRGGFIAPLAGDRLRVNDRFTLGGPVSLRGFKTFGMGPREDDDMVGGNIYYALGLSLFTPLPKVDSDRFKGHLFVNAGTLRLVEPGNGR</sequence>
<dbReference type="InterPro" id="IPR000184">
    <property type="entry name" value="Bac_surfAg_D15"/>
</dbReference>
<evidence type="ECO:0000259" key="6">
    <source>
        <dbReference type="Pfam" id="PF01103"/>
    </source>
</evidence>
<dbReference type="Gene3D" id="2.40.160.50">
    <property type="entry name" value="membrane protein fhac: a member of the omp85/tpsb transporter family"/>
    <property type="match status" value="1"/>
</dbReference>
<keyword evidence="3" id="KW-1134">Transmembrane beta strand</keyword>
<comment type="similarity">
    <text evidence="2">Belongs to the SAM50/omp85 family.</text>
</comment>
<keyword evidence="5" id="KW-0472">Membrane</keyword>
<evidence type="ECO:0000256" key="4">
    <source>
        <dbReference type="ARBA" id="ARBA00022692"/>
    </source>
</evidence>
<evidence type="ECO:0000256" key="5">
    <source>
        <dbReference type="ARBA" id="ARBA00023136"/>
    </source>
</evidence>
<dbReference type="InterPro" id="IPR039910">
    <property type="entry name" value="D15-like"/>
</dbReference>
<dbReference type="PANTHER" id="PTHR12815">
    <property type="entry name" value="SORTING AND ASSEMBLY MACHINERY SAMM50 PROTEIN FAMILY MEMBER"/>
    <property type="match status" value="1"/>
</dbReference>
<dbReference type="GO" id="GO:0005741">
    <property type="term" value="C:mitochondrial outer membrane"/>
    <property type="evidence" value="ECO:0007669"/>
    <property type="project" value="UniProtKB-SubCell"/>
</dbReference>
<reference evidence="8" key="1">
    <citation type="journal article" date="2018" name="Nat. Microbiol.">
        <title>Leveraging single-cell genomics to expand the fungal tree of life.</title>
        <authorList>
            <person name="Ahrendt S.R."/>
            <person name="Quandt C.A."/>
            <person name="Ciobanu D."/>
            <person name="Clum A."/>
            <person name="Salamov A."/>
            <person name="Andreopoulos B."/>
            <person name="Cheng J.F."/>
            <person name="Woyke T."/>
            <person name="Pelin A."/>
            <person name="Henrissat B."/>
            <person name="Reynolds N.K."/>
            <person name="Benny G.L."/>
            <person name="Smith M.E."/>
            <person name="James T.Y."/>
            <person name="Grigoriev I.V."/>
        </authorList>
    </citation>
    <scope>NUCLEOTIDE SEQUENCE [LARGE SCALE GENOMIC DNA]</scope>
    <source>
        <strain evidence="8">Benny S71-1</strain>
    </source>
</reference>
<comment type="subcellular location">
    <subcellularLocation>
        <location evidence="1">Mitochondrion outer membrane</location>
        <topology evidence="1">Multi-pass membrane protein</topology>
    </subcellularLocation>
</comment>
<dbReference type="Proteomes" id="UP000278143">
    <property type="component" value="Unassembled WGS sequence"/>
</dbReference>
<keyword evidence="4" id="KW-0812">Transmembrane</keyword>